<evidence type="ECO:0000313" key="2">
    <source>
        <dbReference type="EMBL" id="QHJ11581.1"/>
    </source>
</evidence>
<evidence type="ECO:0000313" key="3">
    <source>
        <dbReference type="Proteomes" id="UP000464524"/>
    </source>
</evidence>
<keyword evidence="3" id="KW-1185">Reference proteome</keyword>
<dbReference type="Proteomes" id="UP000464524">
    <property type="component" value="Chromosome"/>
</dbReference>
<keyword evidence="1" id="KW-1133">Transmembrane helix</keyword>
<dbReference type="EMBL" id="CP047656">
    <property type="protein sequence ID" value="QHJ11581.1"/>
    <property type="molecule type" value="Genomic_DNA"/>
</dbReference>
<feature type="transmembrane region" description="Helical" evidence="1">
    <location>
        <begin position="42"/>
        <end position="66"/>
    </location>
</feature>
<sequence length="78" mass="8929">MTQKSLPRRALKYAVIFSSIIMLLVLYAMLTRDVTGSAVEVFLRLVVTTFCVFGAMWLVFIFYLFANPDADKPREKGF</sequence>
<keyword evidence="1" id="KW-0472">Membrane</keyword>
<gene>
    <name evidence="2" type="ORF">FX988_01815</name>
</gene>
<name>A0A857JKR9_9ALTE</name>
<keyword evidence="1" id="KW-0812">Transmembrane</keyword>
<protein>
    <submittedName>
        <fullName evidence="2">Uncharacterized protein</fullName>
    </submittedName>
</protein>
<reference evidence="2 3" key="1">
    <citation type="submission" date="2019-12" db="EMBL/GenBank/DDBJ databases">
        <title>Genome sequencing and assembly of endphytes of Porphyra tenera.</title>
        <authorList>
            <person name="Park J.M."/>
            <person name="Shin R."/>
            <person name="Jo S.H."/>
        </authorList>
    </citation>
    <scope>NUCLEOTIDE SEQUENCE [LARGE SCALE GENOMIC DNA]</scope>
    <source>
        <strain evidence="2 3">GPM4</strain>
    </source>
</reference>
<accession>A0A857JKR9</accession>
<evidence type="ECO:0000256" key="1">
    <source>
        <dbReference type="SAM" id="Phobius"/>
    </source>
</evidence>
<dbReference type="AlphaFoldDB" id="A0A857JKR9"/>
<organism evidence="2 3">
    <name type="scientific">Paraglaciecola mesophila</name>
    <dbReference type="NCBI Taxonomy" id="197222"/>
    <lineage>
        <taxon>Bacteria</taxon>
        <taxon>Pseudomonadati</taxon>
        <taxon>Pseudomonadota</taxon>
        <taxon>Gammaproteobacteria</taxon>
        <taxon>Alteromonadales</taxon>
        <taxon>Alteromonadaceae</taxon>
        <taxon>Paraglaciecola</taxon>
    </lineage>
</organism>
<proteinExistence type="predicted"/>
<dbReference type="KEGG" id="pmes:FX988_01815"/>
<feature type="transmembrane region" description="Helical" evidence="1">
    <location>
        <begin position="12"/>
        <end position="30"/>
    </location>
</feature>